<dbReference type="Proteomes" id="UP000887576">
    <property type="component" value="Unplaced"/>
</dbReference>
<evidence type="ECO:0000313" key="2">
    <source>
        <dbReference type="WBParaSite" id="JU765_v2.g15852.t1"/>
    </source>
</evidence>
<protein>
    <submittedName>
        <fullName evidence="2">7TM GPCR serpentine receptor class x (Srx) domain-containing protein</fullName>
    </submittedName>
</protein>
<sequence>MNVSEIPLGMPPQLSEPGVLIILSIIAVVGMVANFANIYTTVKSPILHNAFGHLCASQSFAEVLNLLISCVWTVFVAVVDKKLATSVFGYKLGQTAFGVCLLVSYTVLLKAVNRFMAISHPFLVGNSKLIILGTWILGFLHFCTGFFEGCNFLLNVQEFYWYFDETPCGQILAFYIDLSYSCFLMAIAVLLDSFTLFHLLKFHKTVRVTKNVDSRTRKLDIRFFAQSCLTTLVQVLMLVSFHVFSKFDASPWAVFFTTTFAWAFCSAADGIVNFGFNFKYFKTRVVAGSGIVTTVPKSQIPSNHDRSGVVNASFTNFRPTV</sequence>
<evidence type="ECO:0000313" key="1">
    <source>
        <dbReference type="Proteomes" id="UP000887576"/>
    </source>
</evidence>
<proteinExistence type="predicted"/>
<accession>A0AC34QF54</accession>
<organism evidence="1 2">
    <name type="scientific">Panagrolaimus sp. JU765</name>
    <dbReference type="NCBI Taxonomy" id="591449"/>
    <lineage>
        <taxon>Eukaryota</taxon>
        <taxon>Metazoa</taxon>
        <taxon>Ecdysozoa</taxon>
        <taxon>Nematoda</taxon>
        <taxon>Chromadorea</taxon>
        <taxon>Rhabditida</taxon>
        <taxon>Tylenchina</taxon>
        <taxon>Panagrolaimomorpha</taxon>
        <taxon>Panagrolaimoidea</taxon>
        <taxon>Panagrolaimidae</taxon>
        <taxon>Panagrolaimus</taxon>
    </lineage>
</organism>
<dbReference type="WBParaSite" id="JU765_v2.g15852.t1">
    <property type="protein sequence ID" value="JU765_v2.g15852.t1"/>
    <property type="gene ID" value="JU765_v2.g15852"/>
</dbReference>
<reference evidence="2" key="1">
    <citation type="submission" date="2022-11" db="UniProtKB">
        <authorList>
            <consortium name="WormBaseParasite"/>
        </authorList>
    </citation>
    <scope>IDENTIFICATION</scope>
</reference>
<name>A0AC34QF54_9BILA</name>